<dbReference type="OMA" id="APMINIK"/>
<name>A0A4Y7KKP7_PAPSO</name>
<keyword evidence="4" id="KW-1185">Reference proteome</keyword>
<accession>A0A4Y7KKP7</accession>
<organism evidence="3 4">
    <name type="scientific">Papaver somniferum</name>
    <name type="common">Opium poppy</name>
    <dbReference type="NCBI Taxonomy" id="3469"/>
    <lineage>
        <taxon>Eukaryota</taxon>
        <taxon>Viridiplantae</taxon>
        <taxon>Streptophyta</taxon>
        <taxon>Embryophyta</taxon>
        <taxon>Tracheophyta</taxon>
        <taxon>Spermatophyta</taxon>
        <taxon>Magnoliopsida</taxon>
        <taxon>Ranunculales</taxon>
        <taxon>Papaveraceae</taxon>
        <taxon>Papaveroideae</taxon>
        <taxon>Papaver</taxon>
    </lineage>
</organism>
<dbReference type="STRING" id="3469.A0A4Y7KKP7"/>
<dbReference type="Gene3D" id="3.10.310.10">
    <property type="entry name" value="Diaminopimelate Epimerase, Chain A, domain 1"/>
    <property type="match status" value="4"/>
</dbReference>
<evidence type="ECO:0000313" key="4">
    <source>
        <dbReference type="Proteomes" id="UP000316621"/>
    </source>
</evidence>
<dbReference type="Pfam" id="PF02567">
    <property type="entry name" value="PhzC-PhzF"/>
    <property type="match status" value="2"/>
</dbReference>
<dbReference type="PANTHER" id="PTHR13774:SF17">
    <property type="entry name" value="PHENAZINE BIOSYNTHESIS-LIKE DOMAIN-CONTAINING PROTEIN"/>
    <property type="match status" value="1"/>
</dbReference>
<proteinExistence type="inferred from homology"/>
<reference evidence="3 4" key="1">
    <citation type="journal article" date="2018" name="Science">
        <title>The opium poppy genome and morphinan production.</title>
        <authorList>
            <person name="Guo L."/>
            <person name="Winzer T."/>
            <person name="Yang X."/>
            <person name="Li Y."/>
            <person name="Ning Z."/>
            <person name="He Z."/>
            <person name="Teodor R."/>
            <person name="Lu Y."/>
            <person name="Bowser T.A."/>
            <person name="Graham I.A."/>
            <person name="Ye K."/>
        </authorList>
    </citation>
    <scope>NUCLEOTIDE SEQUENCE [LARGE SCALE GENOMIC DNA]</scope>
    <source>
        <strain evidence="4">cv. HN1</strain>
        <tissue evidence="3">Leaves</tissue>
    </source>
</reference>
<dbReference type="EMBL" id="CM010722">
    <property type="protein sequence ID" value="RZC72529.1"/>
    <property type="molecule type" value="Genomic_DNA"/>
</dbReference>
<dbReference type="SUPFAM" id="SSF54506">
    <property type="entry name" value="Diaminopimelate epimerase-like"/>
    <property type="match status" value="2"/>
</dbReference>
<protein>
    <submittedName>
        <fullName evidence="3">Uncharacterized protein</fullName>
    </submittedName>
</protein>
<dbReference type="InterPro" id="IPR003719">
    <property type="entry name" value="Phenazine_PhzF-like"/>
</dbReference>
<evidence type="ECO:0000256" key="1">
    <source>
        <dbReference type="ARBA" id="ARBA00008270"/>
    </source>
</evidence>
<dbReference type="AlphaFoldDB" id="A0A4Y7KKP7"/>
<dbReference type="GO" id="GO:0016853">
    <property type="term" value="F:isomerase activity"/>
    <property type="evidence" value="ECO:0007669"/>
    <property type="project" value="UniProtKB-KW"/>
</dbReference>
<gene>
    <name evidence="3" type="ORF">C5167_048011</name>
</gene>
<evidence type="ECO:0000313" key="3">
    <source>
        <dbReference type="EMBL" id="RZC72529.1"/>
    </source>
</evidence>
<comment type="similarity">
    <text evidence="1">Belongs to the PhzF family.</text>
</comment>
<dbReference type="GO" id="GO:0005737">
    <property type="term" value="C:cytoplasm"/>
    <property type="evidence" value="ECO:0007669"/>
    <property type="project" value="TreeGrafter"/>
</dbReference>
<dbReference type="Proteomes" id="UP000316621">
    <property type="component" value="Chromosome 8"/>
</dbReference>
<dbReference type="Gramene" id="RZC72529">
    <property type="protein sequence ID" value="RZC72529"/>
    <property type="gene ID" value="C5167_048011"/>
</dbReference>
<sequence>MLEDEDKRDDGWFIRVAAEFNAPITRFLTPIRHNNDAYNDSESDHHFNIRWFTSIVEVNLCGHGTLAAAQYLFTCGLVKSDKIEFLTPSGINLTVKKILSCRHGDTLDFSIEMDFPMNALDECDPQDIPNIPLTLNGVSILNVKKTVPLGDVLIEVSSGQSVIDLKPNFHELQERKGRERVICITGKAPEESGFDFISRVFAPTVGVLEVDAFTDKPFKGNPAAVCLLEDEDKRDDGWFIGVASEFNAPITCFLSRIRYYKDNESDHDNKNYYPIFNIRWFTSITEVNLSGHGTLAAAQYLFTRGLVKADKIVFVTLSGITLTVKKILACRNGDKEDFSIEMDFPSNALVECNPQDIPNIPLTLNGVSVLNVKKTGFLDDVLIEVSSGQSVIDLKPNYDELQERKGRERVIYITGKAPEGSGFDFISRVFGPTIGVLEDQACGSCHCALTPYWGKKLGKTDLRSYMASPRGGVFDLHLDEENGRVKIRGKAFTVMQGSLFAQ</sequence>
<keyword evidence="2" id="KW-0413">Isomerase</keyword>
<evidence type="ECO:0000256" key="2">
    <source>
        <dbReference type="ARBA" id="ARBA00023235"/>
    </source>
</evidence>
<dbReference type="PANTHER" id="PTHR13774">
    <property type="entry name" value="PHENAZINE BIOSYNTHESIS PROTEIN"/>
    <property type="match status" value="1"/>
</dbReference>